<keyword evidence="1" id="KW-1133">Transmembrane helix</keyword>
<accession>A0A2H3D492</accession>
<gene>
    <name evidence="2" type="ORF">ARMGADRAFT_620443</name>
</gene>
<reference evidence="3" key="1">
    <citation type="journal article" date="2017" name="Nat. Ecol. Evol.">
        <title>Genome expansion and lineage-specific genetic innovations in the forest pathogenic fungi Armillaria.</title>
        <authorList>
            <person name="Sipos G."/>
            <person name="Prasanna A.N."/>
            <person name="Walter M.C."/>
            <person name="O'Connor E."/>
            <person name="Balint B."/>
            <person name="Krizsan K."/>
            <person name="Kiss B."/>
            <person name="Hess J."/>
            <person name="Varga T."/>
            <person name="Slot J."/>
            <person name="Riley R."/>
            <person name="Boka B."/>
            <person name="Rigling D."/>
            <person name="Barry K."/>
            <person name="Lee J."/>
            <person name="Mihaltcheva S."/>
            <person name="LaButti K."/>
            <person name="Lipzen A."/>
            <person name="Waldron R."/>
            <person name="Moloney N.M."/>
            <person name="Sperisen C."/>
            <person name="Kredics L."/>
            <person name="Vagvoelgyi C."/>
            <person name="Patrignani A."/>
            <person name="Fitzpatrick D."/>
            <person name="Nagy I."/>
            <person name="Doyle S."/>
            <person name="Anderson J.B."/>
            <person name="Grigoriev I.V."/>
            <person name="Gueldener U."/>
            <person name="Muensterkoetter M."/>
            <person name="Nagy L.G."/>
        </authorList>
    </citation>
    <scope>NUCLEOTIDE SEQUENCE [LARGE SCALE GENOMIC DNA]</scope>
    <source>
        <strain evidence="3">Ar21-2</strain>
    </source>
</reference>
<feature type="transmembrane region" description="Helical" evidence="1">
    <location>
        <begin position="12"/>
        <end position="34"/>
    </location>
</feature>
<evidence type="ECO:0000313" key="3">
    <source>
        <dbReference type="Proteomes" id="UP000217790"/>
    </source>
</evidence>
<dbReference type="OrthoDB" id="10380236at2759"/>
<sequence>MSSVVLDAELTVAWIFSFLNVIFILVTAQLHLLIFKNLVNFLKQVVYATHCISYPEGTVLLFCSSRALYISASFCFIHGPHMDLCSYFLIVHSGPTHSLCNRTISSLRGTVPPGMPEAKIQIQATA</sequence>
<dbReference type="InParanoid" id="A0A2H3D492"/>
<organism evidence="2 3">
    <name type="scientific">Armillaria gallica</name>
    <name type="common">Bulbous honey fungus</name>
    <name type="synonym">Armillaria bulbosa</name>
    <dbReference type="NCBI Taxonomy" id="47427"/>
    <lineage>
        <taxon>Eukaryota</taxon>
        <taxon>Fungi</taxon>
        <taxon>Dikarya</taxon>
        <taxon>Basidiomycota</taxon>
        <taxon>Agaricomycotina</taxon>
        <taxon>Agaricomycetes</taxon>
        <taxon>Agaricomycetidae</taxon>
        <taxon>Agaricales</taxon>
        <taxon>Marasmiineae</taxon>
        <taxon>Physalacriaceae</taxon>
        <taxon>Armillaria</taxon>
    </lineage>
</organism>
<dbReference type="AlphaFoldDB" id="A0A2H3D492"/>
<name>A0A2H3D492_ARMGA</name>
<proteinExistence type="predicted"/>
<evidence type="ECO:0000256" key="1">
    <source>
        <dbReference type="SAM" id="Phobius"/>
    </source>
</evidence>
<protein>
    <submittedName>
        <fullName evidence="2">Uncharacterized protein</fullName>
    </submittedName>
</protein>
<keyword evidence="1" id="KW-0812">Transmembrane</keyword>
<dbReference type="EMBL" id="KZ293702">
    <property type="protein sequence ID" value="PBK83867.1"/>
    <property type="molecule type" value="Genomic_DNA"/>
</dbReference>
<dbReference type="Proteomes" id="UP000217790">
    <property type="component" value="Unassembled WGS sequence"/>
</dbReference>
<keyword evidence="1" id="KW-0472">Membrane</keyword>
<keyword evidence="3" id="KW-1185">Reference proteome</keyword>
<evidence type="ECO:0000313" key="2">
    <source>
        <dbReference type="EMBL" id="PBK83867.1"/>
    </source>
</evidence>